<dbReference type="SMART" id="SM00428">
    <property type="entry name" value="H3"/>
    <property type="match status" value="1"/>
</dbReference>
<dbReference type="InterPro" id="IPR007125">
    <property type="entry name" value="H2A/H2B/H3"/>
</dbReference>
<dbReference type="GO" id="GO:0003677">
    <property type="term" value="F:DNA binding"/>
    <property type="evidence" value="ECO:0007669"/>
    <property type="project" value="InterPro"/>
</dbReference>
<feature type="domain" description="Core Histone H2A/H2B/H3" evidence="2">
    <location>
        <begin position="17"/>
        <end position="55"/>
    </location>
</feature>
<dbReference type="SUPFAM" id="SSF47113">
    <property type="entry name" value="Histone-fold"/>
    <property type="match status" value="1"/>
</dbReference>
<protein>
    <recommendedName>
        <fullName evidence="2">Core Histone H2A/H2B/H3 domain-containing protein</fullName>
    </recommendedName>
</protein>
<dbReference type="AlphaFoldDB" id="A0A0L8GVC1"/>
<gene>
    <name evidence="3" type="ORF">OCBIM_22027323mg</name>
</gene>
<sequence>MARTEQTSRKPTDLFYDVLREAIEAYLVDLFKDTSLCTIHTKRVTITPKDIQLARLIQSERP</sequence>
<evidence type="ECO:0000259" key="2">
    <source>
        <dbReference type="Pfam" id="PF00125"/>
    </source>
</evidence>
<dbReference type="InterPro" id="IPR000164">
    <property type="entry name" value="Histone_H3/CENP-A"/>
</dbReference>
<evidence type="ECO:0000313" key="3">
    <source>
        <dbReference type="EMBL" id="KOF80847.1"/>
    </source>
</evidence>
<organism evidence="3">
    <name type="scientific">Octopus bimaculoides</name>
    <name type="common">California two-spotted octopus</name>
    <dbReference type="NCBI Taxonomy" id="37653"/>
    <lineage>
        <taxon>Eukaryota</taxon>
        <taxon>Metazoa</taxon>
        <taxon>Spiralia</taxon>
        <taxon>Lophotrochozoa</taxon>
        <taxon>Mollusca</taxon>
        <taxon>Cephalopoda</taxon>
        <taxon>Coleoidea</taxon>
        <taxon>Octopodiformes</taxon>
        <taxon>Octopoda</taxon>
        <taxon>Incirrata</taxon>
        <taxon>Octopodidae</taxon>
        <taxon>Octopus</taxon>
    </lineage>
</organism>
<name>A0A0L8GVC1_OCTBM</name>
<dbReference type="STRING" id="37653.A0A0L8GVC1"/>
<dbReference type="GO" id="GO:0046982">
    <property type="term" value="F:protein heterodimerization activity"/>
    <property type="evidence" value="ECO:0007669"/>
    <property type="project" value="InterPro"/>
</dbReference>
<dbReference type="Gene3D" id="1.10.20.10">
    <property type="entry name" value="Histone, subunit A"/>
    <property type="match status" value="1"/>
</dbReference>
<dbReference type="PANTHER" id="PTHR11426">
    <property type="entry name" value="HISTONE H3"/>
    <property type="match status" value="1"/>
</dbReference>
<comment type="similarity">
    <text evidence="1">Belongs to the histone H3 family.</text>
</comment>
<dbReference type="GO" id="GO:0000786">
    <property type="term" value="C:nucleosome"/>
    <property type="evidence" value="ECO:0007669"/>
    <property type="project" value="InterPro"/>
</dbReference>
<dbReference type="Pfam" id="PF00125">
    <property type="entry name" value="Histone"/>
    <property type="match status" value="1"/>
</dbReference>
<proteinExistence type="inferred from homology"/>
<dbReference type="InterPro" id="IPR009072">
    <property type="entry name" value="Histone-fold"/>
</dbReference>
<evidence type="ECO:0000256" key="1">
    <source>
        <dbReference type="ARBA" id="ARBA00010343"/>
    </source>
</evidence>
<dbReference type="GO" id="GO:0030527">
    <property type="term" value="F:structural constituent of chromatin"/>
    <property type="evidence" value="ECO:0007669"/>
    <property type="project" value="InterPro"/>
</dbReference>
<dbReference type="EMBL" id="KQ420260">
    <property type="protein sequence ID" value="KOF80847.1"/>
    <property type="molecule type" value="Genomic_DNA"/>
</dbReference>
<reference evidence="3" key="1">
    <citation type="submission" date="2015-07" db="EMBL/GenBank/DDBJ databases">
        <title>MeaNS - Measles Nucleotide Surveillance Program.</title>
        <authorList>
            <person name="Tran T."/>
            <person name="Druce J."/>
        </authorList>
    </citation>
    <scope>NUCLEOTIDE SEQUENCE</scope>
    <source>
        <strain evidence="3">UCB-OBI-ISO-001</strain>
        <tissue evidence="3">Gonad</tissue>
    </source>
</reference>
<accession>A0A0L8GVC1</accession>